<dbReference type="InterPro" id="IPR008271">
    <property type="entry name" value="Ser/Thr_kinase_AS"/>
</dbReference>
<feature type="domain" description="Protein kinase" evidence="8">
    <location>
        <begin position="347"/>
        <end position="705"/>
    </location>
</feature>
<dbReference type="GO" id="GO:0004713">
    <property type="term" value="F:protein tyrosine kinase activity"/>
    <property type="evidence" value="ECO:0007669"/>
    <property type="project" value="TreeGrafter"/>
</dbReference>
<protein>
    <submittedName>
        <fullName evidence="9">WEE protein kinase</fullName>
    </submittedName>
</protein>
<proteinExistence type="inferred from homology"/>
<feature type="region of interest" description="Disordered" evidence="7">
    <location>
        <begin position="20"/>
        <end position="64"/>
    </location>
</feature>
<feature type="compositionally biased region" description="Polar residues" evidence="7">
    <location>
        <begin position="29"/>
        <end position="59"/>
    </location>
</feature>
<reference evidence="9 10" key="1">
    <citation type="submission" date="2011-02" db="EMBL/GenBank/DDBJ databases">
        <title>The Genome Sequence of Sphaeroforma arctica JP610.</title>
        <authorList>
            <consortium name="The Broad Institute Genome Sequencing Platform"/>
            <person name="Russ C."/>
            <person name="Cuomo C."/>
            <person name="Young S.K."/>
            <person name="Zeng Q."/>
            <person name="Gargeya S."/>
            <person name="Alvarado L."/>
            <person name="Berlin A."/>
            <person name="Chapman S.B."/>
            <person name="Chen Z."/>
            <person name="Freedman E."/>
            <person name="Gellesch M."/>
            <person name="Goldberg J."/>
            <person name="Griggs A."/>
            <person name="Gujja S."/>
            <person name="Heilman E."/>
            <person name="Heiman D."/>
            <person name="Howarth C."/>
            <person name="Mehta T."/>
            <person name="Neiman D."/>
            <person name="Pearson M."/>
            <person name="Roberts A."/>
            <person name="Saif S."/>
            <person name="Shea T."/>
            <person name="Shenoy N."/>
            <person name="Sisk P."/>
            <person name="Stolte C."/>
            <person name="Sykes S."/>
            <person name="White J."/>
            <person name="Yandava C."/>
            <person name="Burger G."/>
            <person name="Gray M.W."/>
            <person name="Holland P.W.H."/>
            <person name="King N."/>
            <person name="Lang F.B.F."/>
            <person name="Roger A.J."/>
            <person name="Ruiz-Trillo I."/>
            <person name="Haas B."/>
            <person name="Nusbaum C."/>
            <person name="Birren B."/>
        </authorList>
    </citation>
    <scope>NUCLEOTIDE SEQUENCE [LARGE SCALE GENOMIC DNA]</scope>
    <source>
        <strain evidence="9 10">JP610</strain>
    </source>
</reference>
<evidence type="ECO:0000256" key="5">
    <source>
        <dbReference type="ARBA" id="ARBA00037982"/>
    </source>
</evidence>
<evidence type="ECO:0000256" key="2">
    <source>
        <dbReference type="ARBA" id="ARBA00022741"/>
    </source>
</evidence>
<evidence type="ECO:0000259" key="8">
    <source>
        <dbReference type="PROSITE" id="PS50011"/>
    </source>
</evidence>
<evidence type="ECO:0000256" key="4">
    <source>
        <dbReference type="ARBA" id="ARBA00022840"/>
    </source>
</evidence>
<accession>A0A0L0GBM3</accession>
<dbReference type="GO" id="GO:0005524">
    <property type="term" value="F:ATP binding"/>
    <property type="evidence" value="ECO:0007669"/>
    <property type="project" value="UniProtKB-UniRule"/>
</dbReference>
<dbReference type="AlphaFoldDB" id="A0A0L0GBM3"/>
<dbReference type="SMART" id="SM00220">
    <property type="entry name" value="S_TKc"/>
    <property type="match status" value="1"/>
</dbReference>
<dbReference type="Gene3D" id="3.30.200.20">
    <property type="entry name" value="Phosphorylase Kinase, domain 1"/>
    <property type="match status" value="1"/>
</dbReference>
<dbReference type="SUPFAM" id="SSF56112">
    <property type="entry name" value="Protein kinase-like (PK-like)"/>
    <property type="match status" value="1"/>
</dbReference>
<feature type="compositionally biased region" description="Polar residues" evidence="7">
    <location>
        <begin position="263"/>
        <end position="275"/>
    </location>
</feature>
<dbReference type="InterPro" id="IPR000719">
    <property type="entry name" value="Prot_kinase_dom"/>
</dbReference>
<feature type="compositionally biased region" description="Polar residues" evidence="7">
    <location>
        <begin position="903"/>
        <end position="921"/>
    </location>
</feature>
<feature type="region of interest" description="Disordered" evidence="7">
    <location>
        <begin position="118"/>
        <end position="218"/>
    </location>
</feature>
<evidence type="ECO:0000313" key="9">
    <source>
        <dbReference type="EMBL" id="KNC86309.1"/>
    </source>
</evidence>
<dbReference type="GeneID" id="25902037"/>
<dbReference type="Pfam" id="PF00069">
    <property type="entry name" value="Pkinase"/>
    <property type="match status" value="2"/>
</dbReference>
<evidence type="ECO:0000256" key="6">
    <source>
        <dbReference type="PROSITE-ProRule" id="PRU10141"/>
    </source>
</evidence>
<feature type="region of interest" description="Disordered" evidence="7">
    <location>
        <begin position="899"/>
        <end position="962"/>
    </location>
</feature>
<feature type="binding site" evidence="6">
    <location>
        <position position="376"/>
    </location>
    <ligand>
        <name>ATP</name>
        <dbReference type="ChEBI" id="CHEBI:30616"/>
    </ligand>
</feature>
<evidence type="ECO:0000256" key="3">
    <source>
        <dbReference type="ARBA" id="ARBA00022777"/>
    </source>
</evidence>
<feature type="region of interest" description="Disordered" evidence="7">
    <location>
        <begin position="761"/>
        <end position="782"/>
    </location>
</feature>
<dbReference type="InterPro" id="IPR017441">
    <property type="entry name" value="Protein_kinase_ATP_BS"/>
</dbReference>
<keyword evidence="3 9" id="KW-0418">Kinase</keyword>
<feature type="compositionally biased region" description="Polar residues" evidence="7">
    <location>
        <begin position="201"/>
        <end position="210"/>
    </location>
</feature>
<name>A0A0L0GBM3_9EUKA</name>
<dbReference type="PROSITE" id="PS00108">
    <property type="entry name" value="PROTEIN_KINASE_ST"/>
    <property type="match status" value="1"/>
</dbReference>
<dbReference type="OrthoDB" id="5337378at2759"/>
<feature type="compositionally biased region" description="Basic and acidic residues" evidence="7">
    <location>
        <begin position="922"/>
        <end position="931"/>
    </location>
</feature>
<evidence type="ECO:0000256" key="1">
    <source>
        <dbReference type="ARBA" id="ARBA00022679"/>
    </source>
</evidence>
<dbReference type="PANTHER" id="PTHR11042:SF185">
    <property type="entry name" value="WEE1-LIKE PROTEIN KINASE"/>
    <property type="match status" value="1"/>
</dbReference>
<keyword evidence="1" id="KW-0808">Transferase</keyword>
<evidence type="ECO:0000256" key="7">
    <source>
        <dbReference type="SAM" id="MobiDB-lite"/>
    </source>
</evidence>
<dbReference type="eggNOG" id="KOG0601">
    <property type="taxonomic scope" value="Eukaryota"/>
</dbReference>
<dbReference type="Gene3D" id="1.10.510.10">
    <property type="entry name" value="Transferase(Phosphotransferase) domain 1"/>
    <property type="match status" value="1"/>
</dbReference>
<dbReference type="PROSITE" id="PS50011">
    <property type="entry name" value="PROTEIN_KINASE_DOM"/>
    <property type="match status" value="1"/>
</dbReference>
<dbReference type="STRING" id="667725.A0A0L0GBM3"/>
<sequence length="962" mass="106971">MVKLDTPVAFNAFVKPRKIDSNNRRRSTDSPGFQFNTSTPSIKSSLRQTHRAGTSTGFSPETPAGLEMTLNDAWDMATPNKTSPVKRARLSFETCFSPDVRFNEDHYFARPLERHPTSLAASSRQPNGAQATESAVHKHGQSQANTTSSRNHNTPHTNTPHANRTPHAHSNTPNENRTPHTRTMTNKTPSHARPPTGVRSKASSTINPNSEYAKGNSDANGNLNGCLATLECNLNVKGTACGSNVTLTTSRNPHNGNVHRPRITTNVTQRHMSSTTRKDKGLSRMPSSPGCTPERREYNLSTAEMPRSPARARIRHPEMALEDDQSYTRKGLSNKPVKTTSRYREEFTEISALGSGSFGNVFLCYRKLDKAYYAIKRFKTQPIHREVYAHAAISAFGDSPHVVRYHTSWVEDCLMHIQNEYCNMGNLCDFVDRRSDPPCQHMLTEILWQLAEGLKFIHNHGIVHMDLKPKNVFVKALCNTEEYVDHRRGDEALADGTSHLHSSKLRHAGRIPDTPSFTHENQNVDANESHQSLHRANGADEWSANSNVKSAHEGVGVPKMPNGNKYVCAICHPNSKPVDQELPKFLYKLGDFGHAVSSKTPDVLNEGDCRYLAPEILAEDTRNLRKADIFGLGLLIYGIAIDEDLPKNGKDWTDLREGNLKEMPQCSAKFAMLIRKMCDPDPTKRPTAADIAADVVKGVGGDSMLSPGQLADFTRELSDKTKALQKRQREVRALEVSIMGQELALKTRQRQQQSLLARQQQQSHAHVLPRAHAQVQTTSLTKADTHTVRQTIRTHAVAARSGTNQHVHGRTALNVARPTNHIFTKPTALSSHAQAAYARSQAEKHKTKGPLIDRKNEKGFSIHDAHGHDERVTRHVSLNGLPNENRHSMKSNRAAYLKDGQSHSRTMTSSGSRAPNPTTDSQAEKELERSAMNKRFTKPQLPRPLTGGARGYNLSRSTSTNW</sequence>
<dbReference type="InterPro" id="IPR050339">
    <property type="entry name" value="CC_SR_Kinase"/>
</dbReference>
<organism evidence="9 10">
    <name type="scientific">Sphaeroforma arctica JP610</name>
    <dbReference type="NCBI Taxonomy" id="667725"/>
    <lineage>
        <taxon>Eukaryota</taxon>
        <taxon>Ichthyosporea</taxon>
        <taxon>Ichthyophonida</taxon>
        <taxon>Sphaeroforma</taxon>
    </lineage>
</organism>
<feature type="compositionally biased region" description="Polar residues" evidence="7">
    <location>
        <begin position="141"/>
        <end position="189"/>
    </location>
</feature>
<dbReference type="GO" id="GO:0005737">
    <property type="term" value="C:cytoplasm"/>
    <property type="evidence" value="ECO:0007669"/>
    <property type="project" value="TreeGrafter"/>
</dbReference>
<keyword evidence="4 6" id="KW-0067">ATP-binding</keyword>
<dbReference type="GO" id="GO:0005634">
    <property type="term" value="C:nucleus"/>
    <property type="evidence" value="ECO:0007669"/>
    <property type="project" value="TreeGrafter"/>
</dbReference>
<feature type="region of interest" description="Disordered" evidence="7">
    <location>
        <begin position="836"/>
        <end position="857"/>
    </location>
</feature>
<dbReference type="Proteomes" id="UP000054560">
    <property type="component" value="Unassembled WGS sequence"/>
</dbReference>
<keyword evidence="2 6" id="KW-0547">Nucleotide-binding</keyword>
<dbReference type="PANTHER" id="PTHR11042">
    <property type="entry name" value="EUKARYOTIC TRANSLATION INITIATION FACTOR 2-ALPHA KINASE EIF2-ALPHA KINASE -RELATED"/>
    <property type="match status" value="1"/>
</dbReference>
<comment type="similarity">
    <text evidence="5">Belongs to the protein kinase superfamily. Ser/Thr protein kinase family. GCN2 subfamily.</text>
</comment>
<dbReference type="PROSITE" id="PS00107">
    <property type="entry name" value="PROTEIN_KINASE_ATP"/>
    <property type="match status" value="1"/>
</dbReference>
<dbReference type="InterPro" id="IPR011009">
    <property type="entry name" value="Kinase-like_dom_sf"/>
</dbReference>
<evidence type="ECO:0000313" key="10">
    <source>
        <dbReference type="Proteomes" id="UP000054560"/>
    </source>
</evidence>
<dbReference type="RefSeq" id="XP_014160211.1">
    <property type="nucleotide sequence ID" value="XM_014304736.1"/>
</dbReference>
<keyword evidence="10" id="KW-1185">Reference proteome</keyword>
<dbReference type="EMBL" id="KQ241658">
    <property type="protein sequence ID" value="KNC86309.1"/>
    <property type="molecule type" value="Genomic_DNA"/>
</dbReference>
<feature type="compositionally biased region" description="Polar residues" evidence="7">
    <location>
        <begin position="119"/>
        <end position="133"/>
    </location>
</feature>
<feature type="region of interest" description="Disordered" evidence="7">
    <location>
        <begin position="251"/>
        <end position="295"/>
    </location>
</feature>
<gene>
    <name evidence="9" type="ORF">SARC_01533</name>
</gene>